<dbReference type="SUPFAM" id="SSF52266">
    <property type="entry name" value="SGNH hydrolase"/>
    <property type="match status" value="1"/>
</dbReference>
<dbReference type="Pfam" id="PF13472">
    <property type="entry name" value="Lipase_GDSL_2"/>
    <property type="match status" value="1"/>
</dbReference>
<protein>
    <submittedName>
        <fullName evidence="2">SGNH/GDSL hydrolase family protein</fullName>
    </submittedName>
</protein>
<dbReference type="InterPro" id="IPR013830">
    <property type="entry name" value="SGNH_hydro"/>
</dbReference>
<keyword evidence="2" id="KW-0378">Hydrolase</keyword>
<dbReference type="Gene3D" id="3.40.50.1110">
    <property type="entry name" value="SGNH hydrolase"/>
    <property type="match status" value="1"/>
</dbReference>
<reference evidence="2 3" key="1">
    <citation type="submission" date="2022-06" db="EMBL/GenBank/DDBJ databases">
        <title>Janthinobacterium kumbetensis sp. nov., isolated from spring water in Turkey.</title>
        <authorList>
            <person name="Inan Bektas K."/>
            <person name="Belduz A.A."/>
            <person name="Canakci S."/>
            <person name="Nalcaoglu A."/>
            <person name="Ceylan E."/>
            <person name="Kati H."/>
        </authorList>
    </citation>
    <scope>NUCLEOTIDE SEQUENCE [LARGE SCALE GENOMIC DNA]</scope>
    <source>
        <strain evidence="2 3">GK</strain>
    </source>
</reference>
<name>A0ABT0WM69_9BURK</name>
<dbReference type="GO" id="GO:0016787">
    <property type="term" value="F:hydrolase activity"/>
    <property type="evidence" value="ECO:0007669"/>
    <property type="project" value="UniProtKB-KW"/>
</dbReference>
<comment type="caution">
    <text evidence="2">The sequence shown here is derived from an EMBL/GenBank/DDBJ whole genome shotgun (WGS) entry which is preliminary data.</text>
</comment>
<keyword evidence="3" id="KW-1185">Reference proteome</keyword>
<evidence type="ECO:0000313" key="3">
    <source>
        <dbReference type="Proteomes" id="UP001202243"/>
    </source>
</evidence>
<evidence type="ECO:0000313" key="2">
    <source>
        <dbReference type="EMBL" id="MCM2564824.1"/>
    </source>
</evidence>
<accession>A0ABT0WM69</accession>
<dbReference type="InterPro" id="IPR036514">
    <property type="entry name" value="SGNH_hydro_sf"/>
</dbReference>
<dbReference type="EMBL" id="JAMQGR010000001">
    <property type="protein sequence ID" value="MCM2564824.1"/>
    <property type="molecule type" value="Genomic_DNA"/>
</dbReference>
<gene>
    <name evidence="2" type="ORF">NCG91_04375</name>
</gene>
<evidence type="ECO:0000259" key="1">
    <source>
        <dbReference type="Pfam" id="PF13472"/>
    </source>
</evidence>
<sequence>MGIIKSGFVQWRAALAAGGAVLIGFKNTTVAAKLARIFSPLDAGGAGDGVADDTAAVAATVGDVVKLRKYKVSSFSNPMGVDVTPDGVAVHAVTHRVFNPSQHKFMQVFGAETLQHWFGLFARNSNTVASGDGAVKCMVLSGDSVTYGSGSTVGVPANVLDILAGQRGYKNVSVINHGQPGAAAFQWIDMFLQGDLDANPDLLVIGWGDNDFGLGRTAEQLLADMRTGLTRLRAARTPEQMSIILRTPTTMTDPANNRTGWRIEQIIEGYKQLARDFQCAFVDVYSILQNSHDALGVWMDNSAGGAVHPLDVMQEHICAAVADLALPRHGADWVGNAIYNWSAGTKSRTYAQLPNAYFDGITMVTVAPPGGKNGDPYNGTFYTLKQADSSVLQLNTPLYGATQGYGISARLGFNNAWGPSLGALRDLVPFLVSGWTAAPSALNASFWLSLDGAVNLQGTISAGTLVDGTVLFTLPAGFTPSAACVCIVATSSGFARLAIEPNGSAKIYGAAGVTYIALNSVKFKG</sequence>
<dbReference type="Proteomes" id="UP001202243">
    <property type="component" value="Unassembled WGS sequence"/>
</dbReference>
<feature type="domain" description="SGNH hydrolase-type esterase" evidence="1">
    <location>
        <begin position="142"/>
        <end position="309"/>
    </location>
</feature>
<dbReference type="CDD" id="cd00229">
    <property type="entry name" value="SGNH_hydrolase"/>
    <property type="match status" value="1"/>
</dbReference>
<dbReference type="RefSeq" id="WP_251348726.1">
    <property type="nucleotide sequence ID" value="NZ_JAMQGR010000001.1"/>
</dbReference>
<organism evidence="2 3">
    <name type="scientific">Janthinobacterium kumbetense</name>
    <dbReference type="NCBI Taxonomy" id="2950280"/>
    <lineage>
        <taxon>Bacteria</taxon>
        <taxon>Pseudomonadati</taxon>
        <taxon>Pseudomonadota</taxon>
        <taxon>Betaproteobacteria</taxon>
        <taxon>Burkholderiales</taxon>
        <taxon>Oxalobacteraceae</taxon>
        <taxon>Janthinobacterium</taxon>
    </lineage>
</organism>
<proteinExistence type="predicted"/>